<dbReference type="RefSeq" id="WP_130605003.1">
    <property type="nucleotide sequence ID" value="NZ_AP019400.1"/>
</dbReference>
<evidence type="ECO:0000256" key="2">
    <source>
        <dbReference type="ARBA" id="ARBA00022448"/>
    </source>
</evidence>
<keyword evidence="4 7" id="KW-0812">Transmembrane</keyword>
<evidence type="ECO:0000256" key="4">
    <source>
        <dbReference type="ARBA" id="ARBA00022692"/>
    </source>
</evidence>
<evidence type="ECO:0000256" key="3">
    <source>
        <dbReference type="ARBA" id="ARBA00022475"/>
    </source>
</evidence>
<dbReference type="PANTHER" id="PTHR43386">
    <property type="entry name" value="OLIGOPEPTIDE TRANSPORT SYSTEM PERMEASE PROTEIN APPC"/>
    <property type="match status" value="1"/>
</dbReference>
<dbReference type="EMBL" id="AP019400">
    <property type="protein sequence ID" value="BBI31130.1"/>
    <property type="molecule type" value="Genomic_DNA"/>
</dbReference>
<dbReference type="Proteomes" id="UP000289856">
    <property type="component" value="Chromosome"/>
</dbReference>
<dbReference type="SUPFAM" id="SSF161098">
    <property type="entry name" value="MetI-like"/>
    <property type="match status" value="1"/>
</dbReference>
<dbReference type="AlphaFoldDB" id="A0A3T1CZ57"/>
<name>A0A3T1CZ57_9BACL</name>
<dbReference type="PROSITE" id="PS50928">
    <property type="entry name" value="ABC_TM1"/>
    <property type="match status" value="1"/>
</dbReference>
<feature type="transmembrane region" description="Helical" evidence="7">
    <location>
        <begin position="15"/>
        <end position="40"/>
    </location>
</feature>
<gene>
    <name evidence="9" type="ORF">KCTCHS21_05290</name>
</gene>
<evidence type="ECO:0000256" key="7">
    <source>
        <dbReference type="RuleBase" id="RU363032"/>
    </source>
</evidence>
<dbReference type="Gene3D" id="1.10.3720.10">
    <property type="entry name" value="MetI-like"/>
    <property type="match status" value="1"/>
</dbReference>
<reference evidence="9 10" key="1">
    <citation type="submission" date="2019-01" db="EMBL/GenBank/DDBJ databases">
        <title>Complete genome sequence of Cohnella hallensis HS21 isolated from Korean fir (Abies koreana) rhizospheric soil.</title>
        <authorList>
            <person name="Jiang L."/>
            <person name="Kang S.W."/>
            <person name="Kim S."/>
            <person name="Jung J."/>
            <person name="Kim C.Y."/>
            <person name="Kim D.H."/>
            <person name="Kim S.W."/>
            <person name="Lee J."/>
        </authorList>
    </citation>
    <scope>NUCLEOTIDE SEQUENCE [LARGE SCALE GENOMIC DNA]</scope>
    <source>
        <strain evidence="9 10">HS21</strain>
    </source>
</reference>
<keyword evidence="6 7" id="KW-0472">Membrane</keyword>
<dbReference type="PANTHER" id="PTHR43386:SF1">
    <property type="entry name" value="D,D-DIPEPTIDE TRANSPORT SYSTEM PERMEASE PROTEIN DDPC-RELATED"/>
    <property type="match status" value="1"/>
</dbReference>
<dbReference type="CDD" id="cd06261">
    <property type="entry name" value="TM_PBP2"/>
    <property type="match status" value="1"/>
</dbReference>
<dbReference type="KEGG" id="cohn:KCTCHS21_05290"/>
<sequence length="279" mass="29417">MSAALYFRRLRKYGFPLLAAIIMGFMAVCAIFPSAIAPYAPTAMNANDVLSSPGSKYWLGTDYFGRDIFSLIVYGSQQSLAIGLVSVIIGGGIGTLIGVIAGYTGRVTDMVLMRFIDVIMTIPGILLALAISAALGASLFNMIIAVSAATIPGYARIMRGQVMSVKGRPFIEAAKAAGATPLAILWKHVLPNSLSPLLVMAAIGIGNAVLVGSSLSFLGLGVHGEVPDWGGLLSLGRGYLTVAWWIATFPGFALTLLVVSMNILGDELRNKLDPKKSRH</sequence>
<evidence type="ECO:0000259" key="8">
    <source>
        <dbReference type="PROSITE" id="PS50928"/>
    </source>
</evidence>
<dbReference type="InterPro" id="IPR000515">
    <property type="entry name" value="MetI-like"/>
</dbReference>
<keyword evidence="2 7" id="KW-0813">Transport</keyword>
<keyword evidence="5 7" id="KW-1133">Transmembrane helix</keyword>
<keyword evidence="10" id="KW-1185">Reference proteome</keyword>
<feature type="domain" description="ABC transmembrane type-1" evidence="8">
    <location>
        <begin position="76"/>
        <end position="265"/>
    </location>
</feature>
<feature type="transmembrane region" description="Helical" evidence="7">
    <location>
        <begin position="139"/>
        <end position="158"/>
    </location>
</feature>
<comment type="subcellular location">
    <subcellularLocation>
        <location evidence="1 7">Cell membrane</location>
        <topology evidence="1 7">Multi-pass membrane protein</topology>
    </subcellularLocation>
</comment>
<evidence type="ECO:0000313" key="10">
    <source>
        <dbReference type="Proteomes" id="UP000289856"/>
    </source>
</evidence>
<keyword evidence="3" id="KW-1003">Cell membrane</keyword>
<dbReference type="InterPro" id="IPR050366">
    <property type="entry name" value="BP-dependent_transpt_permease"/>
</dbReference>
<dbReference type="InterPro" id="IPR035906">
    <property type="entry name" value="MetI-like_sf"/>
</dbReference>
<evidence type="ECO:0000256" key="5">
    <source>
        <dbReference type="ARBA" id="ARBA00022989"/>
    </source>
</evidence>
<dbReference type="OrthoDB" id="9797472at2"/>
<accession>A0A3T1CZ57</accession>
<evidence type="ECO:0000256" key="1">
    <source>
        <dbReference type="ARBA" id="ARBA00004651"/>
    </source>
</evidence>
<protein>
    <submittedName>
        <fullName evidence="9">Peptide ABC transporter permease</fullName>
    </submittedName>
</protein>
<feature type="transmembrane region" description="Helical" evidence="7">
    <location>
        <begin position="80"/>
        <end position="103"/>
    </location>
</feature>
<feature type="transmembrane region" description="Helical" evidence="7">
    <location>
        <begin position="242"/>
        <end position="265"/>
    </location>
</feature>
<comment type="similarity">
    <text evidence="7">Belongs to the binding-protein-dependent transport system permease family.</text>
</comment>
<dbReference type="GO" id="GO:0005886">
    <property type="term" value="C:plasma membrane"/>
    <property type="evidence" value="ECO:0007669"/>
    <property type="project" value="UniProtKB-SubCell"/>
</dbReference>
<feature type="transmembrane region" description="Helical" evidence="7">
    <location>
        <begin position="197"/>
        <end position="222"/>
    </location>
</feature>
<evidence type="ECO:0000256" key="6">
    <source>
        <dbReference type="ARBA" id="ARBA00023136"/>
    </source>
</evidence>
<organism evidence="9 10">
    <name type="scientific">Cohnella abietis</name>
    <dbReference type="NCBI Taxonomy" id="2507935"/>
    <lineage>
        <taxon>Bacteria</taxon>
        <taxon>Bacillati</taxon>
        <taxon>Bacillota</taxon>
        <taxon>Bacilli</taxon>
        <taxon>Bacillales</taxon>
        <taxon>Paenibacillaceae</taxon>
        <taxon>Cohnella</taxon>
    </lineage>
</organism>
<dbReference type="Pfam" id="PF00528">
    <property type="entry name" value="BPD_transp_1"/>
    <property type="match status" value="1"/>
</dbReference>
<dbReference type="GO" id="GO:0055085">
    <property type="term" value="P:transmembrane transport"/>
    <property type="evidence" value="ECO:0007669"/>
    <property type="project" value="InterPro"/>
</dbReference>
<proteinExistence type="inferred from homology"/>
<evidence type="ECO:0000313" key="9">
    <source>
        <dbReference type="EMBL" id="BBI31130.1"/>
    </source>
</evidence>
<feature type="transmembrane region" description="Helical" evidence="7">
    <location>
        <begin position="115"/>
        <end position="133"/>
    </location>
</feature>